<reference evidence="1" key="1">
    <citation type="submission" date="2022-06" db="EMBL/GenBank/DDBJ databases">
        <title>Devosia sp. XJ19-45 genome assembly.</title>
        <authorList>
            <person name="Li B."/>
            <person name="Cai M."/>
            <person name="Nie G."/>
            <person name="Li W."/>
        </authorList>
    </citation>
    <scope>NUCLEOTIDE SEQUENCE</scope>
    <source>
        <strain evidence="1">XJ19-45</strain>
    </source>
</reference>
<organism evidence="1 2">
    <name type="scientific">Devosia ureilytica</name>
    <dbReference type="NCBI Taxonomy" id="2952754"/>
    <lineage>
        <taxon>Bacteria</taxon>
        <taxon>Pseudomonadati</taxon>
        <taxon>Pseudomonadota</taxon>
        <taxon>Alphaproteobacteria</taxon>
        <taxon>Hyphomicrobiales</taxon>
        <taxon>Devosiaceae</taxon>
        <taxon>Devosia</taxon>
    </lineage>
</organism>
<dbReference type="SUPFAM" id="SSF55298">
    <property type="entry name" value="YjgF-like"/>
    <property type="match status" value="1"/>
</dbReference>
<evidence type="ECO:0000313" key="1">
    <source>
        <dbReference type="EMBL" id="MCP8887998.1"/>
    </source>
</evidence>
<name>A0A9Q4APJ1_9HYPH</name>
<sequence>MFKSLAPSSIHPPFAPYSHGVVVPAGQQMVFCSGQLGIDASGKVPADCASQAGLCFDNIVAILAEAGLGLEHIVRINAYVTGREHLAAYMGVRNALFAEPFPASTLMIVSGFARPEFVVEIEAIAAGPA</sequence>
<dbReference type="InterPro" id="IPR006175">
    <property type="entry name" value="YjgF/YER057c/UK114"/>
</dbReference>
<dbReference type="RefSeq" id="WP_254675076.1">
    <property type="nucleotide sequence ID" value="NZ_JAMWDU010000004.1"/>
</dbReference>
<comment type="caution">
    <text evidence="1">The sequence shown here is derived from an EMBL/GenBank/DDBJ whole genome shotgun (WGS) entry which is preliminary data.</text>
</comment>
<dbReference type="CDD" id="cd00448">
    <property type="entry name" value="YjgF_YER057c_UK114_family"/>
    <property type="match status" value="1"/>
</dbReference>
<dbReference type="AlphaFoldDB" id="A0A9Q4APJ1"/>
<dbReference type="Proteomes" id="UP001060275">
    <property type="component" value="Unassembled WGS sequence"/>
</dbReference>
<dbReference type="InterPro" id="IPR035959">
    <property type="entry name" value="RutC-like_sf"/>
</dbReference>
<proteinExistence type="predicted"/>
<dbReference type="Pfam" id="PF01042">
    <property type="entry name" value="Ribonuc_L-PSP"/>
    <property type="match status" value="1"/>
</dbReference>
<dbReference type="PANTHER" id="PTHR43857">
    <property type="entry name" value="BLR7761 PROTEIN"/>
    <property type="match status" value="1"/>
</dbReference>
<evidence type="ECO:0000313" key="2">
    <source>
        <dbReference type="Proteomes" id="UP001060275"/>
    </source>
</evidence>
<dbReference type="PANTHER" id="PTHR43857:SF1">
    <property type="entry name" value="YJGH FAMILY PROTEIN"/>
    <property type="match status" value="1"/>
</dbReference>
<dbReference type="Gene3D" id="3.30.1330.40">
    <property type="entry name" value="RutC-like"/>
    <property type="match status" value="1"/>
</dbReference>
<gene>
    <name evidence="1" type="ORF">NF348_12810</name>
</gene>
<keyword evidence="2" id="KW-1185">Reference proteome</keyword>
<dbReference type="EMBL" id="JAMWDU010000004">
    <property type="protein sequence ID" value="MCP8887998.1"/>
    <property type="molecule type" value="Genomic_DNA"/>
</dbReference>
<accession>A0A9Q4APJ1</accession>
<protein>
    <submittedName>
        <fullName evidence="1">RidA family protein</fullName>
    </submittedName>
</protein>